<evidence type="ECO:0000313" key="1">
    <source>
        <dbReference type="EMBL" id="KAH9529650.1"/>
    </source>
</evidence>
<sequence length="78" mass="8941">MIISPPPFLPPFLPLDLYNNAGPQPDLPPIMNRSPPFLSPASVIVMIIIDKVMYITIQQPIMAILLQHLNIFFYYFEI</sequence>
<reference evidence="1" key="2">
    <citation type="journal article" date="2022" name="Res Sq">
        <title>Comparative Genomics Reveals Insights into the Divergent Evolution of Astigmatic Mites and Household Pest Adaptations.</title>
        <authorList>
            <person name="Xiong Q."/>
            <person name="Wan A.T.-Y."/>
            <person name="Liu X.-Y."/>
            <person name="Fung C.S.-H."/>
            <person name="Xiao X."/>
            <person name="Malainual N."/>
            <person name="Hou J."/>
            <person name="Wang L."/>
            <person name="Wang M."/>
            <person name="Yang K."/>
            <person name="Cui Y."/>
            <person name="Leung E."/>
            <person name="Nong W."/>
            <person name="Shin S.-K."/>
            <person name="Au S."/>
            <person name="Jeong K.Y."/>
            <person name="Chew F.T."/>
            <person name="Hui J."/>
            <person name="Leung T.F."/>
            <person name="Tungtrongchitr A."/>
            <person name="Zhong N."/>
            <person name="Liu Z."/>
            <person name="Tsui S."/>
        </authorList>
    </citation>
    <scope>NUCLEOTIDE SEQUENCE</scope>
    <source>
        <strain evidence="1">Derf</strain>
        <tissue evidence="1">Whole organism</tissue>
    </source>
</reference>
<dbReference type="AlphaFoldDB" id="A0A922IG23"/>
<protein>
    <submittedName>
        <fullName evidence="1">Uncharacterized protein</fullName>
    </submittedName>
</protein>
<keyword evidence="2" id="KW-1185">Reference proteome</keyword>
<accession>A0A922IG23</accession>
<reference evidence="1" key="1">
    <citation type="submission" date="2013-05" db="EMBL/GenBank/DDBJ databases">
        <authorList>
            <person name="Yim A.K.Y."/>
            <person name="Chan T.F."/>
            <person name="Ji K.M."/>
            <person name="Liu X.Y."/>
            <person name="Zhou J.W."/>
            <person name="Li R.Q."/>
            <person name="Yang K.Y."/>
            <person name="Li J."/>
            <person name="Li M."/>
            <person name="Law P.T.W."/>
            <person name="Wu Y.L."/>
            <person name="Cai Z.L."/>
            <person name="Qin H."/>
            <person name="Bao Y."/>
            <person name="Leung R.K.K."/>
            <person name="Ng P.K.S."/>
            <person name="Zou J."/>
            <person name="Zhong X.J."/>
            <person name="Ran P.X."/>
            <person name="Zhong N.S."/>
            <person name="Liu Z.G."/>
            <person name="Tsui S.K.W."/>
        </authorList>
    </citation>
    <scope>NUCLEOTIDE SEQUENCE</scope>
    <source>
        <strain evidence="1">Derf</strain>
        <tissue evidence="1">Whole organism</tissue>
    </source>
</reference>
<name>A0A922IG23_DERFA</name>
<proteinExistence type="predicted"/>
<comment type="caution">
    <text evidence="1">The sequence shown here is derived from an EMBL/GenBank/DDBJ whole genome shotgun (WGS) entry which is preliminary data.</text>
</comment>
<gene>
    <name evidence="1" type="ORF">DERF_003522</name>
</gene>
<dbReference type="EMBL" id="ASGP02000001">
    <property type="protein sequence ID" value="KAH9529650.1"/>
    <property type="molecule type" value="Genomic_DNA"/>
</dbReference>
<dbReference type="Proteomes" id="UP000790347">
    <property type="component" value="Unassembled WGS sequence"/>
</dbReference>
<organism evidence="1 2">
    <name type="scientific">Dermatophagoides farinae</name>
    <name type="common">American house dust mite</name>
    <dbReference type="NCBI Taxonomy" id="6954"/>
    <lineage>
        <taxon>Eukaryota</taxon>
        <taxon>Metazoa</taxon>
        <taxon>Ecdysozoa</taxon>
        <taxon>Arthropoda</taxon>
        <taxon>Chelicerata</taxon>
        <taxon>Arachnida</taxon>
        <taxon>Acari</taxon>
        <taxon>Acariformes</taxon>
        <taxon>Sarcoptiformes</taxon>
        <taxon>Astigmata</taxon>
        <taxon>Psoroptidia</taxon>
        <taxon>Analgoidea</taxon>
        <taxon>Pyroglyphidae</taxon>
        <taxon>Dermatophagoidinae</taxon>
        <taxon>Dermatophagoides</taxon>
    </lineage>
</organism>
<evidence type="ECO:0000313" key="2">
    <source>
        <dbReference type="Proteomes" id="UP000790347"/>
    </source>
</evidence>